<dbReference type="SUPFAM" id="SSF56601">
    <property type="entry name" value="beta-lactamase/transpeptidase-like"/>
    <property type="match status" value="1"/>
</dbReference>
<keyword evidence="3" id="KW-1185">Reference proteome</keyword>
<dbReference type="Proteomes" id="UP000068067">
    <property type="component" value="Chromosome"/>
</dbReference>
<dbReference type="InterPro" id="IPR012338">
    <property type="entry name" value="Beta-lactam/transpept-like"/>
</dbReference>
<proteinExistence type="predicted"/>
<gene>
    <name evidence="2" type="ORF">CDES_00920</name>
</gene>
<protein>
    <recommendedName>
        <fullName evidence="4">Secreted protein</fullName>
    </recommendedName>
</protein>
<dbReference type="PATRIC" id="fig|931089.4.peg.189"/>
<name>A0A0M4CHG6_9CORY</name>
<evidence type="ECO:0000313" key="2">
    <source>
        <dbReference type="EMBL" id="ALC04664.1"/>
    </source>
</evidence>
<dbReference type="EMBL" id="CP009220">
    <property type="protein sequence ID" value="ALC04664.1"/>
    <property type="molecule type" value="Genomic_DNA"/>
</dbReference>
<organism evidence="2 3">
    <name type="scientific">Corynebacterium deserti GIMN1.010</name>
    <dbReference type="NCBI Taxonomy" id="931089"/>
    <lineage>
        <taxon>Bacteria</taxon>
        <taxon>Bacillati</taxon>
        <taxon>Actinomycetota</taxon>
        <taxon>Actinomycetes</taxon>
        <taxon>Mycobacteriales</taxon>
        <taxon>Corynebacteriaceae</taxon>
        <taxon>Corynebacterium</taxon>
    </lineage>
</organism>
<keyword evidence="1" id="KW-0732">Signal</keyword>
<evidence type="ECO:0000256" key="1">
    <source>
        <dbReference type="SAM" id="SignalP"/>
    </source>
</evidence>
<sequence length="303" mass="32525">MKNHRLLATFGAMVAVSGLAVPLATQASAAQLSEEIPDRTQITLINSDGSVEETDNADESRPALSLAKLYLGYYVLGNGSDEDGELVPEMIQFSDDYTADYLESQYPEALPEVIEAFDLEDTEWGGFWGNATTSTTDVARFVAEILDDPVAAPMIDAMTDTADYAADGYAQDFGTYTLSDVEGTKFGWSDNLDVHSSVSFGPGFVIAANTYGDAETLTDDVQDAVYSLYPELATDLTQYGAEEEQATTALTPIIEQVCTEIRSGMHTAAELKEQLKGTTVGQTLAILPNSAPIPAFVYNLLAS</sequence>
<feature type="chain" id="PRO_5005791419" description="Secreted protein" evidence="1">
    <location>
        <begin position="30"/>
        <end position="303"/>
    </location>
</feature>
<evidence type="ECO:0000313" key="3">
    <source>
        <dbReference type="Proteomes" id="UP000068067"/>
    </source>
</evidence>
<dbReference type="AlphaFoldDB" id="A0A0M4CHG6"/>
<accession>A0A0M4CHG6</accession>
<reference evidence="2 3" key="1">
    <citation type="submission" date="2014-08" db="EMBL/GenBank/DDBJ databases">
        <title>Complete genome sequence of Corynebacterium deserti GIMN1.010 (=DSM 45689), isolated from desert sand in western China.</title>
        <authorList>
            <person name="Ruckert C."/>
            <person name="Albersmeier A."/>
            <person name="Kalinowski J."/>
        </authorList>
    </citation>
    <scope>NUCLEOTIDE SEQUENCE [LARGE SCALE GENOMIC DNA]</scope>
    <source>
        <strain evidence="2 3">GIMN1.010</strain>
    </source>
</reference>
<dbReference type="KEGG" id="cdx:CDES_00920"/>
<dbReference type="STRING" id="931089.CDES_00920"/>
<feature type="signal peptide" evidence="1">
    <location>
        <begin position="1"/>
        <end position="29"/>
    </location>
</feature>
<dbReference type="Gene3D" id="3.40.710.10">
    <property type="entry name" value="DD-peptidase/beta-lactamase superfamily"/>
    <property type="match status" value="1"/>
</dbReference>
<evidence type="ECO:0008006" key="4">
    <source>
        <dbReference type="Google" id="ProtNLM"/>
    </source>
</evidence>
<dbReference type="RefSeq" id="WP_053543855.1">
    <property type="nucleotide sequence ID" value="NZ_CP009220.1"/>
</dbReference>
<dbReference type="OrthoDB" id="4535618at2"/>